<comment type="similarity">
    <text evidence="3">Belongs to the cytochrome c oxidase VIIc family.</text>
</comment>
<comment type="subcellular location">
    <subcellularLocation>
        <location evidence="1">Mitochondrion inner membrane</location>
        <topology evidence="1">Single-pass membrane protein</topology>
    </subcellularLocation>
</comment>
<evidence type="ECO:0000256" key="1">
    <source>
        <dbReference type="ARBA" id="ARBA00004434"/>
    </source>
</evidence>
<sequence>MRESERERGGGEATRHKHSVAWHGISIDIYTVSMGISTRSDGGRAPPNTADSDPARSTQTRESIVAFKLPSYSGGLTTLISYVRATSRSIDLSDRGNSRTEPKFHPPRRERLSPSVISDHRIKFNHNFDWEEVKILDTENFPFSTKNRHVLLLGFMIFCGSGFSIPFFMVRHQMKK</sequence>
<keyword evidence="8" id="KW-1133">Transmembrane helix</keyword>
<evidence type="ECO:0000313" key="9">
    <source>
        <dbReference type="EMBL" id="KYN43560.1"/>
    </source>
</evidence>
<dbReference type="Pfam" id="PF02935">
    <property type="entry name" value="COX7C"/>
    <property type="match status" value="1"/>
</dbReference>
<evidence type="ECO:0000256" key="2">
    <source>
        <dbReference type="ARBA" id="ARBA00004673"/>
    </source>
</evidence>
<dbReference type="AlphaFoldDB" id="A0A195FSJ6"/>
<gene>
    <name evidence="9" type="ORF">ALC56_01821</name>
</gene>
<dbReference type="EMBL" id="KQ981276">
    <property type="protein sequence ID" value="KYN43560.1"/>
    <property type="molecule type" value="Genomic_DNA"/>
</dbReference>
<dbReference type="Gene3D" id="4.10.49.10">
    <property type="entry name" value="Cytochrome c oxidase subunit VIIc"/>
    <property type="match status" value="1"/>
</dbReference>
<keyword evidence="6 8" id="KW-0472">Membrane</keyword>
<evidence type="ECO:0000313" key="10">
    <source>
        <dbReference type="Proteomes" id="UP000078541"/>
    </source>
</evidence>
<dbReference type="SUPFAM" id="SSF81427">
    <property type="entry name" value="Mitochondrial cytochrome c oxidase subunit VIIc (aka VIIIa)"/>
    <property type="match status" value="1"/>
</dbReference>
<evidence type="ECO:0000256" key="7">
    <source>
        <dbReference type="SAM" id="MobiDB-lite"/>
    </source>
</evidence>
<evidence type="ECO:0000256" key="5">
    <source>
        <dbReference type="ARBA" id="ARBA00023128"/>
    </source>
</evidence>
<organism evidence="9 10">
    <name type="scientific">Trachymyrmex septentrionalis</name>
    <dbReference type="NCBI Taxonomy" id="34720"/>
    <lineage>
        <taxon>Eukaryota</taxon>
        <taxon>Metazoa</taxon>
        <taxon>Ecdysozoa</taxon>
        <taxon>Arthropoda</taxon>
        <taxon>Hexapoda</taxon>
        <taxon>Insecta</taxon>
        <taxon>Pterygota</taxon>
        <taxon>Neoptera</taxon>
        <taxon>Endopterygota</taxon>
        <taxon>Hymenoptera</taxon>
        <taxon>Apocrita</taxon>
        <taxon>Aculeata</taxon>
        <taxon>Formicoidea</taxon>
        <taxon>Formicidae</taxon>
        <taxon>Myrmicinae</taxon>
        <taxon>Trachymyrmex</taxon>
    </lineage>
</organism>
<dbReference type="InterPro" id="IPR036636">
    <property type="entry name" value="COX7C/Cox8_sf"/>
</dbReference>
<dbReference type="GO" id="GO:0045277">
    <property type="term" value="C:respiratory chain complex IV"/>
    <property type="evidence" value="ECO:0007669"/>
    <property type="project" value="InterPro"/>
</dbReference>
<protein>
    <submittedName>
        <fullName evidence="9">Uncharacterized protein</fullName>
    </submittedName>
</protein>
<keyword evidence="8" id="KW-0812">Transmembrane</keyword>
<feature type="compositionally biased region" description="Polar residues" evidence="7">
    <location>
        <begin position="49"/>
        <end position="59"/>
    </location>
</feature>
<reference evidence="9 10" key="1">
    <citation type="submission" date="2016-03" db="EMBL/GenBank/DDBJ databases">
        <title>Trachymyrmex septentrionalis WGS genome.</title>
        <authorList>
            <person name="Nygaard S."/>
            <person name="Hu H."/>
            <person name="Boomsma J."/>
            <person name="Zhang G."/>
        </authorList>
    </citation>
    <scope>NUCLEOTIDE SEQUENCE [LARGE SCALE GENOMIC DNA]</scope>
    <source>
        <strain evidence="9">Tsep2-gDNA-1</strain>
        <tissue evidence="9">Whole body</tissue>
    </source>
</reference>
<dbReference type="GO" id="GO:0006123">
    <property type="term" value="P:mitochondrial electron transport, cytochrome c to oxygen"/>
    <property type="evidence" value="ECO:0007669"/>
    <property type="project" value="InterPro"/>
</dbReference>
<keyword evidence="4" id="KW-0999">Mitochondrion inner membrane</keyword>
<keyword evidence="5" id="KW-0496">Mitochondrion</keyword>
<comment type="pathway">
    <text evidence="2">Energy metabolism; oxidative phosphorylation.</text>
</comment>
<name>A0A195FSJ6_9HYME</name>
<evidence type="ECO:0000256" key="8">
    <source>
        <dbReference type="SAM" id="Phobius"/>
    </source>
</evidence>
<evidence type="ECO:0000256" key="4">
    <source>
        <dbReference type="ARBA" id="ARBA00022792"/>
    </source>
</evidence>
<dbReference type="Proteomes" id="UP000078541">
    <property type="component" value="Unassembled WGS sequence"/>
</dbReference>
<accession>A0A195FSJ6</accession>
<feature type="region of interest" description="Disordered" evidence="7">
    <location>
        <begin position="92"/>
        <end position="111"/>
    </location>
</feature>
<feature type="region of interest" description="Disordered" evidence="7">
    <location>
        <begin position="38"/>
        <end position="59"/>
    </location>
</feature>
<dbReference type="InterPro" id="IPR004202">
    <property type="entry name" value="COX7C/Cox8"/>
</dbReference>
<keyword evidence="10" id="KW-1185">Reference proteome</keyword>
<evidence type="ECO:0000256" key="6">
    <source>
        <dbReference type="ARBA" id="ARBA00023136"/>
    </source>
</evidence>
<dbReference type="UniPathway" id="UPA00705"/>
<dbReference type="GO" id="GO:0005743">
    <property type="term" value="C:mitochondrial inner membrane"/>
    <property type="evidence" value="ECO:0007669"/>
    <property type="project" value="UniProtKB-SubCell"/>
</dbReference>
<proteinExistence type="inferred from homology"/>
<feature type="transmembrane region" description="Helical" evidence="8">
    <location>
        <begin position="150"/>
        <end position="170"/>
    </location>
</feature>
<evidence type="ECO:0000256" key="3">
    <source>
        <dbReference type="ARBA" id="ARBA00010514"/>
    </source>
</evidence>